<sequence>MSAAEVFMDWRLRYRGYGGDSTVLWRCCACGVIDSDVMSLTTFDYMSSRITTRDAEKLNLSIMNNTALGSLSPKKDVVPSNPFQKKEINKISLSSDLVNSNTGKYATLPTRYIQRPQSCFVTSKDTSFKSLDVILECSPQKVKMKQTINTDDVSSDMAQLKAAAARLKLSTKRPSYVAWQAKAQERSTILKQAINTADCLTKERKAWISNTLRWIAQELADMRSQDQHLARQLLCIRQDIQQIKLDKSCEVHQDMLADVELEMEELEELAEICDQLPPDPGLLDNPLRHIGVTRMNISRRRFSTC</sequence>
<feature type="coiled-coil region" evidence="2">
    <location>
        <begin position="249"/>
        <end position="276"/>
    </location>
</feature>
<keyword evidence="2" id="KW-0175">Coiled coil</keyword>
<dbReference type="PANTHER" id="PTHR32289:SF1">
    <property type="entry name" value="PROTEIN FAM167A-LIKE"/>
    <property type="match status" value="1"/>
</dbReference>
<dbReference type="InterPro" id="IPR051771">
    <property type="entry name" value="FAM167_domain"/>
</dbReference>
<comment type="similarity">
    <text evidence="1">Belongs to the FAM167 (SEC) family.</text>
</comment>
<keyword evidence="4" id="KW-1185">Reference proteome</keyword>
<name>A0AA36ANZ4_OCTVU</name>
<gene>
    <name evidence="3" type="ORF">OCTVUL_1B024532</name>
</gene>
<dbReference type="EMBL" id="OX597816">
    <property type="protein sequence ID" value="CAI9719499.1"/>
    <property type="molecule type" value="Genomic_DNA"/>
</dbReference>
<dbReference type="AlphaFoldDB" id="A0AA36ANZ4"/>
<dbReference type="PANTHER" id="PTHR32289">
    <property type="entry name" value="PROTEIN FAM167A"/>
    <property type="match status" value="1"/>
</dbReference>
<evidence type="ECO:0000256" key="2">
    <source>
        <dbReference type="SAM" id="Coils"/>
    </source>
</evidence>
<dbReference type="Pfam" id="PF11652">
    <property type="entry name" value="FAM167"/>
    <property type="match status" value="1"/>
</dbReference>
<dbReference type="InterPro" id="IPR024280">
    <property type="entry name" value="FAM167"/>
</dbReference>
<reference evidence="3" key="1">
    <citation type="submission" date="2023-08" db="EMBL/GenBank/DDBJ databases">
        <authorList>
            <person name="Alioto T."/>
            <person name="Alioto T."/>
            <person name="Gomez Garrido J."/>
        </authorList>
    </citation>
    <scope>NUCLEOTIDE SEQUENCE</scope>
</reference>
<evidence type="ECO:0000313" key="3">
    <source>
        <dbReference type="EMBL" id="CAI9719499.1"/>
    </source>
</evidence>
<organism evidence="3 4">
    <name type="scientific">Octopus vulgaris</name>
    <name type="common">Common octopus</name>
    <dbReference type="NCBI Taxonomy" id="6645"/>
    <lineage>
        <taxon>Eukaryota</taxon>
        <taxon>Metazoa</taxon>
        <taxon>Spiralia</taxon>
        <taxon>Lophotrochozoa</taxon>
        <taxon>Mollusca</taxon>
        <taxon>Cephalopoda</taxon>
        <taxon>Coleoidea</taxon>
        <taxon>Octopodiformes</taxon>
        <taxon>Octopoda</taxon>
        <taxon>Incirrata</taxon>
        <taxon>Octopodidae</taxon>
        <taxon>Octopus</taxon>
    </lineage>
</organism>
<accession>A0AA36ANZ4</accession>
<evidence type="ECO:0000256" key="1">
    <source>
        <dbReference type="ARBA" id="ARBA00005489"/>
    </source>
</evidence>
<dbReference type="Proteomes" id="UP001162480">
    <property type="component" value="Chromosome 3"/>
</dbReference>
<evidence type="ECO:0008006" key="5">
    <source>
        <dbReference type="Google" id="ProtNLM"/>
    </source>
</evidence>
<proteinExistence type="inferred from homology"/>
<protein>
    <recommendedName>
        <fullName evidence="5">Protein FAM167A</fullName>
    </recommendedName>
</protein>
<evidence type="ECO:0000313" key="4">
    <source>
        <dbReference type="Proteomes" id="UP001162480"/>
    </source>
</evidence>